<feature type="compositionally biased region" description="Basic and acidic residues" evidence="1">
    <location>
        <begin position="146"/>
        <end position="164"/>
    </location>
</feature>
<dbReference type="PANTHER" id="PTHR38463:SF1">
    <property type="entry name" value="STRESS RESPONSE PROTEIN YSNF"/>
    <property type="match status" value="1"/>
</dbReference>
<dbReference type="RefSeq" id="WP_093579306.1">
    <property type="nucleotide sequence ID" value="NZ_FPBA01000005.1"/>
</dbReference>
<organism evidence="4 5">
    <name type="scientific">Geodermatophilus amargosae</name>
    <dbReference type="NCBI Taxonomy" id="1296565"/>
    <lineage>
        <taxon>Bacteria</taxon>
        <taxon>Bacillati</taxon>
        <taxon>Actinomycetota</taxon>
        <taxon>Actinomycetes</taxon>
        <taxon>Geodermatophilales</taxon>
        <taxon>Geodermatophilaceae</taxon>
        <taxon>Geodermatophilus</taxon>
    </lineage>
</organism>
<feature type="region of interest" description="Disordered" evidence="1">
    <location>
        <begin position="274"/>
        <end position="327"/>
    </location>
</feature>
<feature type="compositionally biased region" description="Low complexity" evidence="1">
    <location>
        <begin position="133"/>
        <end position="145"/>
    </location>
</feature>
<dbReference type="InterPro" id="IPR027275">
    <property type="entry name" value="PRC-brl_dom"/>
</dbReference>
<gene>
    <name evidence="4" type="ORF">SAMN05660657_02086</name>
</gene>
<name>A0A1I6ZL22_9ACTN</name>
<evidence type="ECO:0000259" key="3">
    <source>
        <dbReference type="Pfam" id="PF09557"/>
    </source>
</evidence>
<dbReference type="AlphaFoldDB" id="A0A1I6ZL22"/>
<feature type="domain" description="PRC-barrel" evidence="2">
    <location>
        <begin position="6"/>
        <end position="74"/>
    </location>
</feature>
<dbReference type="EMBL" id="FPBA01000005">
    <property type="protein sequence ID" value="SFT63414.1"/>
    <property type="molecule type" value="Genomic_DNA"/>
</dbReference>
<evidence type="ECO:0000256" key="1">
    <source>
        <dbReference type="SAM" id="MobiDB-lite"/>
    </source>
</evidence>
<dbReference type="InterPro" id="IPR014747">
    <property type="entry name" value="Bac_photo_RC_H_C"/>
</dbReference>
<accession>A0A1I6ZL22</accession>
<evidence type="ECO:0000313" key="4">
    <source>
        <dbReference type="EMBL" id="SFT63414.1"/>
    </source>
</evidence>
<feature type="region of interest" description="Disordered" evidence="1">
    <location>
        <begin position="104"/>
        <end position="180"/>
    </location>
</feature>
<dbReference type="OrthoDB" id="3712018at2"/>
<protein>
    <submittedName>
        <fullName evidence="4">Conserved domain-containing protein</fullName>
    </submittedName>
</protein>
<evidence type="ECO:0000259" key="2">
    <source>
        <dbReference type="Pfam" id="PF05239"/>
    </source>
</evidence>
<sequence>MIGTDNISRVIGQDVYDESGDKIGSASEVYLDDETGQPEWATVRTGLFGTKESFVPLQDADLTNDGLRVRVSKAKVKDAPKIDTDGHLSPQEEQELYRYYGLGTGTQTTTQTTDTGTAGTYATDQSRSQQDLTTAGTGTVGTAGYTDRDRDGVRDDLETRDTVGHDTSGPTTDNAMTRSEEHLNVGVQRVEAGRARLRKYVVTENVTQTVPVSREEVRVEREPITEANMGNAMDGPAISEEEHEVVLHAERPVVSKEATPVERVRLDVDTVTEQQQVSEQVRKEQIEVDGDQTGVAGTGTTGREDDRGMVQKAKDALDRDNDGKIGR</sequence>
<dbReference type="STRING" id="1296565.SAMN05660657_02086"/>
<dbReference type="InterPro" id="IPR052967">
    <property type="entry name" value="Stress_Response_Assoc"/>
</dbReference>
<dbReference type="Pfam" id="PF09557">
    <property type="entry name" value="DUF2382"/>
    <property type="match status" value="1"/>
</dbReference>
<dbReference type="GO" id="GO:0030077">
    <property type="term" value="C:plasma membrane light-harvesting complex"/>
    <property type="evidence" value="ECO:0007669"/>
    <property type="project" value="InterPro"/>
</dbReference>
<feature type="compositionally biased region" description="Polar residues" evidence="1">
    <location>
        <begin position="168"/>
        <end position="177"/>
    </location>
</feature>
<dbReference type="SUPFAM" id="SSF50346">
    <property type="entry name" value="PRC-barrel domain"/>
    <property type="match status" value="1"/>
</dbReference>
<dbReference type="InterPro" id="IPR011033">
    <property type="entry name" value="PRC_barrel-like_sf"/>
</dbReference>
<evidence type="ECO:0000313" key="5">
    <source>
        <dbReference type="Proteomes" id="UP000199546"/>
    </source>
</evidence>
<dbReference type="Proteomes" id="UP000199546">
    <property type="component" value="Unassembled WGS sequence"/>
</dbReference>
<dbReference type="Gene3D" id="3.90.50.10">
    <property type="entry name" value="Photosynthetic Reaction Center, subunit H, domain 2"/>
    <property type="match status" value="1"/>
</dbReference>
<reference evidence="5" key="1">
    <citation type="submission" date="2016-10" db="EMBL/GenBank/DDBJ databases">
        <authorList>
            <person name="Varghese N."/>
            <person name="Submissions S."/>
        </authorList>
    </citation>
    <scope>NUCLEOTIDE SEQUENCE [LARGE SCALE GENOMIC DNA]</scope>
    <source>
        <strain evidence="5">DSM 46136</strain>
    </source>
</reference>
<feature type="compositionally biased region" description="Low complexity" evidence="1">
    <location>
        <begin position="105"/>
        <end position="124"/>
    </location>
</feature>
<feature type="compositionally biased region" description="Basic and acidic residues" evidence="1">
    <location>
        <begin position="302"/>
        <end position="327"/>
    </location>
</feature>
<keyword evidence="5" id="KW-1185">Reference proteome</keyword>
<feature type="domain" description="DUF2382" evidence="3">
    <location>
        <begin position="176"/>
        <end position="288"/>
    </location>
</feature>
<proteinExistence type="predicted"/>
<dbReference type="GO" id="GO:0019684">
    <property type="term" value="P:photosynthesis, light reaction"/>
    <property type="evidence" value="ECO:0007669"/>
    <property type="project" value="InterPro"/>
</dbReference>
<dbReference type="Pfam" id="PF05239">
    <property type="entry name" value="PRC"/>
    <property type="match status" value="1"/>
</dbReference>
<dbReference type="PANTHER" id="PTHR38463">
    <property type="entry name" value="STRESS RESPONSE PROTEIN YSNF"/>
    <property type="match status" value="1"/>
</dbReference>
<dbReference type="InterPro" id="IPR019060">
    <property type="entry name" value="DUF2382"/>
</dbReference>